<protein>
    <submittedName>
        <fullName evidence="1">Uncharacterized protein</fullName>
    </submittedName>
</protein>
<proteinExistence type="predicted"/>
<dbReference type="OrthoDB" id="4838901at2759"/>
<gene>
    <name evidence="1" type="ORF">K432DRAFT_437915</name>
</gene>
<dbReference type="AlphaFoldDB" id="A0A8E2DZW6"/>
<dbReference type="Proteomes" id="UP000250266">
    <property type="component" value="Unassembled WGS sequence"/>
</dbReference>
<name>A0A8E2DZW6_9PEZI</name>
<dbReference type="EMBL" id="KV745451">
    <property type="protein sequence ID" value="OCK74576.1"/>
    <property type="molecule type" value="Genomic_DNA"/>
</dbReference>
<evidence type="ECO:0000313" key="2">
    <source>
        <dbReference type="Proteomes" id="UP000250266"/>
    </source>
</evidence>
<sequence length="225" mass="25806">MVEIDEEKFPREIYTCEETIIEISIERSRQRGLSKRFPKLQINWQMVDEHLEGLGDLFRKGRQITFSIEFVYKESSGDSTTANGKKKKKSATEVQKLQRAADAVKHCTQGPHCLPDDRGNHRKLLPAQLEEIVCHIKANIKEGEIEGDVNVDIEIPPHILRNILDNSRKRKADNPSNCRCCKVHILESIPGEASGDVEGDRLAKLKEYCNWSLTQVESDRWRNTL</sequence>
<keyword evidence="2" id="KW-1185">Reference proteome</keyword>
<accession>A0A8E2DZW6</accession>
<evidence type="ECO:0000313" key="1">
    <source>
        <dbReference type="EMBL" id="OCK74576.1"/>
    </source>
</evidence>
<reference evidence="1 2" key="1">
    <citation type="journal article" date="2016" name="Nat. Commun.">
        <title>Ectomycorrhizal ecology is imprinted in the genome of the dominant symbiotic fungus Cenococcum geophilum.</title>
        <authorList>
            <consortium name="DOE Joint Genome Institute"/>
            <person name="Peter M."/>
            <person name="Kohler A."/>
            <person name="Ohm R.A."/>
            <person name="Kuo A."/>
            <person name="Krutzmann J."/>
            <person name="Morin E."/>
            <person name="Arend M."/>
            <person name="Barry K.W."/>
            <person name="Binder M."/>
            <person name="Choi C."/>
            <person name="Clum A."/>
            <person name="Copeland A."/>
            <person name="Grisel N."/>
            <person name="Haridas S."/>
            <person name="Kipfer T."/>
            <person name="LaButti K."/>
            <person name="Lindquist E."/>
            <person name="Lipzen A."/>
            <person name="Maire R."/>
            <person name="Meier B."/>
            <person name="Mihaltcheva S."/>
            <person name="Molinier V."/>
            <person name="Murat C."/>
            <person name="Poggeler S."/>
            <person name="Quandt C.A."/>
            <person name="Sperisen C."/>
            <person name="Tritt A."/>
            <person name="Tisserant E."/>
            <person name="Crous P.W."/>
            <person name="Henrissat B."/>
            <person name="Nehls U."/>
            <person name="Egli S."/>
            <person name="Spatafora J.W."/>
            <person name="Grigoriev I.V."/>
            <person name="Martin F.M."/>
        </authorList>
    </citation>
    <scope>NUCLEOTIDE SEQUENCE [LARGE SCALE GENOMIC DNA]</scope>
    <source>
        <strain evidence="1 2">CBS 459.81</strain>
    </source>
</reference>
<organism evidence="1 2">
    <name type="scientific">Lepidopterella palustris CBS 459.81</name>
    <dbReference type="NCBI Taxonomy" id="1314670"/>
    <lineage>
        <taxon>Eukaryota</taxon>
        <taxon>Fungi</taxon>
        <taxon>Dikarya</taxon>
        <taxon>Ascomycota</taxon>
        <taxon>Pezizomycotina</taxon>
        <taxon>Dothideomycetes</taxon>
        <taxon>Pleosporomycetidae</taxon>
        <taxon>Mytilinidiales</taxon>
        <taxon>Argynnaceae</taxon>
        <taxon>Lepidopterella</taxon>
    </lineage>
</organism>